<reference evidence="3" key="1">
    <citation type="submission" date="2018-09" db="EMBL/GenBank/DDBJ databases">
        <authorList>
            <person name="Tuo L."/>
        </authorList>
    </citation>
    <scope>NUCLEOTIDE SEQUENCE [LARGE SCALE GENOMIC DNA]</scope>
    <source>
        <strain evidence="3">M2BS4Y-1</strain>
    </source>
</reference>
<evidence type="ECO:0000259" key="1">
    <source>
        <dbReference type="Pfam" id="PF18352"/>
    </source>
</evidence>
<dbReference type="OrthoDB" id="1903830at2"/>
<dbReference type="Pfam" id="PF18352">
    <property type="entry name" value="Gp138_N"/>
    <property type="match status" value="1"/>
</dbReference>
<evidence type="ECO:0000313" key="3">
    <source>
        <dbReference type="Proteomes" id="UP000265750"/>
    </source>
</evidence>
<organism evidence="2 3">
    <name type="scientific">Aureimonas flava</name>
    <dbReference type="NCBI Taxonomy" id="2320271"/>
    <lineage>
        <taxon>Bacteria</taxon>
        <taxon>Pseudomonadati</taxon>
        <taxon>Pseudomonadota</taxon>
        <taxon>Alphaproteobacteria</taxon>
        <taxon>Hyphomicrobiales</taxon>
        <taxon>Aurantimonadaceae</taxon>
        <taxon>Aureimonas</taxon>
    </lineage>
</organism>
<proteinExistence type="predicted"/>
<protein>
    <recommendedName>
        <fullName evidence="1">Phage protein Gp138 N-terminal domain-containing protein</fullName>
    </recommendedName>
</protein>
<sequence>MSGNLGKTTNNPQTAIGVLAQAEREDQWGEMPGRVVSFDAAKQTATIQPLYRKRLNGTPTDLPELLEVPVRFPRAGGFVITTPIKAGDPVTLRPQMRSSETYHAADGAYAASDTRSFNLSDMEAFLDGGESLSDPIPNFNSQNMEIRSADGRFAMEMSEDGKFKMRGAAGNWFDLMAALAELLAADTLVIKYGSSAGSGHALENQAAYAEIAGKLREMAL</sequence>
<name>A0A3A1WL79_9HYPH</name>
<dbReference type="InterPro" id="IPR041599">
    <property type="entry name" value="Gp138_N"/>
</dbReference>
<gene>
    <name evidence="2" type="ORF">D3218_13125</name>
</gene>
<keyword evidence="3" id="KW-1185">Reference proteome</keyword>
<feature type="domain" description="Phage protein Gp138 N-terminal" evidence="1">
    <location>
        <begin position="31"/>
        <end position="124"/>
    </location>
</feature>
<evidence type="ECO:0000313" key="2">
    <source>
        <dbReference type="EMBL" id="RIY00221.1"/>
    </source>
</evidence>
<accession>A0A3A1WL79</accession>
<dbReference type="EMBL" id="QYRN01000006">
    <property type="protein sequence ID" value="RIY00221.1"/>
    <property type="molecule type" value="Genomic_DNA"/>
</dbReference>
<dbReference type="AlphaFoldDB" id="A0A3A1WL79"/>
<dbReference type="InterPro" id="IPR037026">
    <property type="entry name" value="Vgr_OB-fold_dom_sf"/>
</dbReference>
<dbReference type="Proteomes" id="UP000265750">
    <property type="component" value="Unassembled WGS sequence"/>
</dbReference>
<dbReference type="RefSeq" id="WP_119540531.1">
    <property type="nucleotide sequence ID" value="NZ_QYRN01000006.1"/>
</dbReference>
<comment type="caution">
    <text evidence="2">The sequence shown here is derived from an EMBL/GenBank/DDBJ whole genome shotgun (WGS) entry which is preliminary data.</text>
</comment>
<dbReference type="Gene3D" id="2.40.50.230">
    <property type="entry name" value="Gp5 N-terminal domain"/>
    <property type="match status" value="1"/>
</dbReference>